<feature type="domain" description="WCX" evidence="2">
    <location>
        <begin position="250"/>
        <end position="320"/>
    </location>
</feature>
<protein>
    <submittedName>
        <fullName evidence="3">Proteasome accessory factor B</fullName>
    </submittedName>
</protein>
<dbReference type="PANTHER" id="PTHR34580">
    <property type="match status" value="1"/>
</dbReference>
<dbReference type="Pfam" id="PF13280">
    <property type="entry name" value="WYL"/>
    <property type="match status" value="1"/>
</dbReference>
<keyword evidence="4" id="KW-1185">Reference proteome</keyword>
<accession>A0A420XJI6</accession>
<dbReference type="InterPro" id="IPR051534">
    <property type="entry name" value="CBASS_pafABC_assoc_protein"/>
</dbReference>
<dbReference type="Pfam" id="PF25583">
    <property type="entry name" value="WCX"/>
    <property type="match status" value="1"/>
</dbReference>
<proteinExistence type="predicted"/>
<feature type="domain" description="WYL" evidence="1">
    <location>
        <begin position="151"/>
        <end position="215"/>
    </location>
</feature>
<dbReference type="AlphaFoldDB" id="A0A420XJI6"/>
<comment type="caution">
    <text evidence="3">The sequence shown here is derived from an EMBL/GenBank/DDBJ whole genome shotgun (WGS) entry which is preliminary data.</text>
</comment>
<dbReference type="InterPro" id="IPR057727">
    <property type="entry name" value="WCX_dom"/>
</dbReference>
<name>A0A420XJI6_9ACTN</name>
<organism evidence="3 4">
    <name type="scientific">Motilibacter peucedani</name>
    <dbReference type="NCBI Taxonomy" id="598650"/>
    <lineage>
        <taxon>Bacteria</taxon>
        <taxon>Bacillati</taxon>
        <taxon>Actinomycetota</taxon>
        <taxon>Actinomycetes</taxon>
        <taxon>Motilibacterales</taxon>
        <taxon>Motilibacteraceae</taxon>
        <taxon>Motilibacter</taxon>
    </lineage>
</organism>
<dbReference type="EMBL" id="RBWV01000017">
    <property type="protein sequence ID" value="RKS67911.1"/>
    <property type="molecule type" value="Genomic_DNA"/>
</dbReference>
<keyword evidence="3" id="KW-0647">Proteasome</keyword>
<evidence type="ECO:0000313" key="3">
    <source>
        <dbReference type="EMBL" id="RKS67911.1"/>
    </source>
</evidence>
<gene>
    <name evidence="3" type="ORF">CLV35_3815</name>
</gene>
<dbReference type="Proteomes" id="UP000281955">
    <property type="component" value="Unassembled WGS sequence"/>
</dbReference>
<evidence type="ECO:0000259" key="1">
    <source>
        <dbReference type="Pfam" id="PF13280"/>
    </source>
</evidence>
<dbReference type="InParanoid" id="A0A420XJI6"/>
<evidence type="ECO:0000259" key="2">
    <source>
        <dbReference type="Pfam" id="PF25583"/>
    </source>
</evidence>
<dbReference type="GO" id="GO:0000502">
    <property type="term" value="C:proteasome complex"/>
    <property type="evidence" value="ECO:0007669"/>
    <property type="project" value="UniProtKB-KW"/>
</dbReference>
<dbReference type="PROSITE" id="PS52050">
    <property type="entry name" value="WYL"/>
    <property type="match status" value="1"/>
</dbReference>
<dbReference type="PANTHER" id="PTHR34580:SF3">
    <property type="entry name" value="PROTEIN PAFB"/>
    <property type="match status" value="1"/>
</dbReference>
<sequence>MAGTPTRQKTERLLNLLIALLATRRPLTRRELRRLVPGYPESDEAFERGFERDKDELREMGVPVETASVSGSELFEDEVGYRVRREAYALPEVRFTPEEMAVLALAARAWQSAALSGPASRALLKLQASDATTADVSIAGIEPRVGASEPAFLPLWQAVRDRRPVRFDYRSSRAGASATRAVEPWGVVSRAGRWYLVGFDRDRQDTRVFRLSRIAGQVKPFGRAGEVSAPADVDLRAAVEAVAPRTQEGTARVRLRSGSGGWLRRAATAVEPGEGFDVVEVAYADLGLLADDIAALGTAATALEPPELRAEVERRLRQALEAHEVAR</sequence>
<dbReference type="RefSeq" id="WP_183062079.1">
    <property type="nucleotide sequence ID" value="NZ_RBWV01000017.1"/>
</dbReference>
<evidence type="ECO:0000313" key="4">
    <source>
        <dbReference type="Proteomes" id="UP000281955"/>
    </source>
</evidence>
<dbReference type="InterPro" id="IPR026881">
    <property type="entry name" value="WYL_dom"/>
</dbReference>
<reference evidence="3 4" key="1">
    <citation type="submission" date="2018-10" db="EMBL/GenBank/DDBJ databases">
        <title>Genomic Encyclopedia of Archaeal and Bacterial Type Strains, Phase II (KMG-II): from individual species to whole genera.</title>
        <authorList>
            <person name="Goeker M."/>
        </authorList>
    </citation>
    <scope>NUCLEOTIDE SEQUENCE [LARGE SCALE GENOMIC DNA]</scope>
    <source>
        <strain evidence="3 4">RP-AC37</strain>
    </source>
</reference>